<dbReference type="GO" id="GO:0055085">
    <property type="term" value="P:transmembrane transport"/>
    <property type="evidence" value="ECO:0007669"/>
    <property type="project" value="InterPro"/>
</dbReference>
<feature type="transmembrane region" description="Helical" evidence="7">
    <location>
        <begin position="263"/>
        <end position="284"/>
    </location>
</feature>
<dbReference type="RefSeq" id="WP_238721119.1">
    <property type="nucleotide sequence ID" value="NZ_JAHQCW010000007.1"/>
</dbReference>
<feature type="domain" description="ABC transmembrane type-1" evidence="8">
    <location>
        <begin position="69"/>
        <end position="284"/>
    </location>
</feature>
<reference evidence="9" key="1">
    <citation type="submission" date="2021-06" db="EMBL/GenBank/DDBJ databases">
        <title>Description of novel taxa of the family Lachnospiraceae.</title>
        <authorList>
            <person name="Chaplin A.V."/>
            <person name="Sokolova S.R."/>
            <person name="Pikina A.P."/>
            <person name="Korzhanova M."/>
            <person name="Belova V."/>
            <person name="Korostin D."/>
            <person name="Efimov B.A."/>
        </authorList>
    </citation>
    <scope>NUCLEOTIDE SEQUENCE</scope>
    <source>
        <strain evidence="9">ASD5720</strain>
    </source>
</reference>
<dbReference type="Gene3D" id="1.10.3720.10">
    <property type="entry name" value="MetI-like"/>
    <property type="match status" value="1"/>
</dbReference>
<dbReference type="PROSITE" id="PS50928">
    <property type="entry name" value="ABC_TM1"/>
    <property type="match status" value="1"/>
</dbReference>
<protein>
    <submittedName>
        <fullName evidence="9">Sugar ABC transporter permease</fullName>
    </submittedName>
</protein>
<keyword evidence="6 7" id="KW-0472">Membrane</keyword>
<comment type="subcellular location">
    <subcellularLocation>
        <location evidence="1 7">Cell membrane</location>
        <topology evidence="1 7">Multi-pass membrane protein</topology>
    </subcellularLocation>
</comment>
<organism evidence="9 10">
    <name type="scientific">Diplocloster agilis</name>
    <dbReference type="NCBI Taxonomy" id="2850323"/>
    <lineage>
        <taxon>Bacteria</taxon>
        <taxon>Bacillati</taxon>
        <taxon>Bacillota</taxon>
        <taxon>Clostridia</taxon>
        <taxon>Lachnospirales</taxon>
        <taxon>Lachnospiraceae</taxon>
        <taxon>Diplocloster</taxon>
    </lineage>
</organism>
<gene>
    <name evidence="9" type="ORF">KTH89_06605</name>
</gene>
<feature type="transmembrane region" description="Helical" evidence="7">
    <location>
        <begin position="159"/>
        <end position="180"/>
    </location>
</feature>
<dbReference type="PANTHER" id="PTHR30193">
    <property type="entry name" value="ABC TRANSPORTER PERMEASE PROTEIN"/>
    <property type="match status" value="1"/>
</dbReference>
<dbReference type="SUPFAM" id="SSF161098">
    <property type="entry name" value="MetI-like"/>
    <property type="match status" value="1"/>
</dbReference>
<evidence type="ECO:0000313" key="10">
    <source>
        <dbReference type="Proteomes" id="UP000712157"/>
    </source>
</evidence>
<evidence type="ECO:0000259" key="8">
    <source>
        <dbReference type="PROSITE" id="PS50928"/>
    </source>
</evidence>
<evidence type="ECO:0000313" key="9">
    <source>
        <dbReference type="EMBL" id="MBU9736203.1"/>
    </source>
</evidence>
<dbReference type="InterPro" id="IPR035906">
    <property type="entry name" value="MetI-like_sf"/>
</dbReference>
<keyword evidence="4 7" id="KW-0812">Transmembrane</keyword>
<keyword evidence="10" id="KW-1185">Reference proteome</keyword>
<name>A0A949NGA3_9FIRM</name>
<dbReference type="Proteomes" id="UP000712157">
    <property type="component" value="Unassembled WGS sequence"/>
</dbReference>
<keyword evidence="2 7" id="KW-0813">Transport</keyword>
<evidence type="ECO:0000256" key="4">
    <source>
        <dbReference type="ARBA" id="ARBA00022692"/>
    </source>
</evidence>
<dbReference type="EMBL" id="JAHQCW010000007">
    <property type="protein sequence ID" value="MBU9736203.1"/>
    <property type="molecule type" value="Genomic_DNA"/>
</dbReference>
<dbReference type="GO" id="GO:0005886">
    <property type="term" value="C:plasma membrane"/>
    <property type="evidence" value="ECO:0007669"/>
    <property type="project" value="UniProtKB-SubCell"/>
</dbReference>
<accession>A0A949NGA3</accession>
<keyword evidence="5 7" id="KW-1133">Transmembrane helix</keyword>
<feature type="transmembrane region" description="Helical" evidence="7">
    <location>
        <begin position="12"/>
        <end position="38"/>
    </location>
</feature>
<evidence type="ECO:0000256" key="5">
    <source>
        <dbReference type="ARBA" id="ARBA00022989"/>
    </source>
</evidence>
<evidence type="ECO:0000256" key="3">
    <source>
        <dbReference type="ARBA" id="ARBA00022475"/>
    </source>
</evidence>
<dbReference type="Pfam" id="PF00528">
    <property type="entry name" value="BPD_transp_1"/>
    <property type="match status" value="1"/>
</dbReference>
<feature type="transmembrane region" description="Helical" evidence="7">
    <location>
        <begin position="105"/>
        <end position="125"/>
    </location>
</feature>
<evidence type="ECO:0000256" key="1">
    <source>
        <dbReference type="ARBA" id="ARBA00004651"/>
    </source>
</evidence>
<dbReference type="InterPro" id="IPR000515">
    <property type="entry name" value="MetI-like"/>
</dbReference>
<sequence length="294" mass="32599">MSKVLSNKKMIALLVLPGIIIFCLVILVPIFMSVFYSVTDYNGIDAMKFVGLTNYKKLIMDDKIMWLSIRNVFILSAGLIIIQHPLSIVCAIYVDKAGGVWEKIFRVLIFIPSMTSVVVTAKLWMNMLDPTFGLVNKILKAVGLTSWCQAWMTETTTALIAIVLIEIWVGFGWSMLIYYAGVKGIPADQIDAARIDGAADGHLITKIILPQLKPIIRINITLAIVNALKMMETVYLTTNGAPGNATQFVANYLYVKAFSDQKYGYANAISVVFIVICLIANFITKQITAERGEK</sequence>
<dbReference type="InterPro" id="IPR051393">
    <property type="entry name" value="ABC_transporter_permease"/>
</dbReference>
<comment type="similarity">
    <text evidence="7">Belongs to the binding-protein-dependent transport system permease family.</text>
</comment>
<evidence type="ECO:0000256" key="6">
    <source>
        <dbReference type="ARBA" id="ARBA00023136"/>
    </source>
</evidence>
<evidence type="ECO:0000256" key="7">
    <source>
        <dbReference type="RuleBase" id="RU363032"/>
    </source>
</evidence>
<comment type="caution">
    <text evidence="9">The sequence shown here is derived from an EMBL/GenBank/DDBJ whole genome shotgun (WGS) entry which is preliminary data.</text>
</comment>
<feature type="transmembrane region" description="Helical" evidence="7">
    <location>
        <begin position="72"/>
        <end position="93"/>
    </location>
</feature>
<proteinExistence type="inferred from homology"/>
<dbReference type="CDD" id="cd06261">
    <property type="entry name" value="TM_PBP2"/>
    <property type="match status" value="1"/>
</dbReference>
<evidence type="ECO:0000256" key="2">
    <source>
        <dbReference type="ARBA" id="ARBA00022448"/>
    </source>
</evidence>
<keyword evidence="3" id="KW-1003">Cell membrane</keyword>
<dbReference type="PANTHER" id="PTHR30193:SF37">
    <property type="entry name" value="INNER MEMBRANE ABC TRANSPORTER PERMEASE PROTEIN YCJO"/>
    <property type="match status" value="1"/>
</dbReference>
<dbReference type="AlphaFoldDB" id="A0A949NGA3"/>